<evidence type="ECO:0000313" key="2">
    <source>
        <dbReference type="Proteomes" id="UP000827768"/>
    </source>
</evidence>
<accession>A0AAE8Y7V6</accession>
<dbReference type="GeneID" id="80019903"/>
<dbReference type="EMBL" id="OK040790">
    <property type="protein sequence ID" value="UDL16012.1"/>
    <property type="molecule type" value="Genomic_DNA"/>
</dbReference>
<organism evidence="1 2">
    <name type="scientific">Microbacterium phage Pumpernickel</name>
    <dbReference type="NCBI Taxonomy" id="2885983"/>
    <lineage>
        <taxon>Viruses</taxon>
        <taxon>Duplodnaviria</taxon>
        <taxon>Heunggongvirae</taxon>
        <taxon>Uroviricota</taxon>
        <taxon>Caudoviricetes</taxon>
        <taxon>Pumpernickelvirus</taxon>
        <taxon>Pumpernickelvirus pumpernickel</taxon>
    </lineage>
</organism>
<dbReference type="RefSeq" id="YP_010755252.1">
    <property type="nucleotide sequence ID" value="NC_073468.1"/>
</dbReference>
<evidence type="ECO:0000313" key="1">
    <source>
        <dbReference type="EMBL" id="UDL16012.1"/>
    </source>
</evidence>
<keyword evidence="2" id="KW-1185">Reference proteome</keyword>
<gene>
    <name evidence="1" type="primary">262</name>
    <name evidence="1" type="ORF">SEA_PUMPERNICKEL_262</name>
</gene>
<reference evidence="1" key="1">
    <citation type="submission" date="2021-09" db="EMBL/GenBank/DDBJ databases">
        <authorList>
            <person name="Andersen S.H."/>
            <person name="Beall E.A."/>
            <person name="Cappelle B."/>
            <person name="Falteisek K.J."/>
            <person name="Fenske B.A."/>
            <person name="Gansluckner N.W."/>
            <person name="Gilbertson S.M."/>
            <person name="Krings K.J."/>
            <person name="Mobeck M."/>
            <person name="Odeku J.O."/>
            <person name="Poncelet M.E."/>
            <person name="Rohr J.R."/>
            <person name="Rolands L."/>
            <person name="Whipple C.D."/>
            <person name="Whipple E.M."/>
            <person name="Spring A.M."/>
            <person name="Klyczek K."/>
            <person name="Garlena R.A."/>
            <person name="Russell D.A."/>
            <person name="Pope W.H."/>
            <person name="Jacobs-Sera D."/>
            <person name="Hatfull G.F."/>
        </authorList>
    </citation>
    <scope>NUCLEOTIDE SEQUENCE</scope>
</reference>
<proteinExistence type="predicted"/>
<sequence>MTFGSRLGSKNPNLILVSMRDDKERMVSGRTQDWADFYLSVFSLFRHKYSDQPEMLDHAYKVLMRVWTVK</sequence>
<name>A0AAE8Y7V6_9CAUD</name>
<dbReference type="Proteomes" id="UP000827768">
    <property type="component" value="Segment"/>
</dbReference>
<protein>
    <submittedName>
        <fullName evidence="1">Uncharacterized protein</fullName>
    </submittedName>
</protein>
<dbReference type="KEGG" id="vg:80019903"/>